<dbReference type="SUPFAM" id="SSF53448">
    <property type="entry name" value="Nucleotide-diphospho-sugar transferases"/>
    <property type="match status" value="3"/>
</dbReference>
<dbReference type="InterPro" id="IPR027791">
    <property type="entry name" value="Galactosyl_T_C"/>
</dbReference>
<comment type="similarity">
    <text evidence="3">Belongs to the glycosyltransferase 7 family.</text>
</comment>
<feature type="transmembrane region" description="Helical" evidence="11">
    <location>
        <begin position="16"/>
        <end position="34"/>
    </location>
</feature>
<reference evidence="14 15" key="1">
    <citation type="submission" date="2022-12" db="EMBL/GenBank/DDBJ databases">
        <title>Chromosome-level genome of Tegillarca granosa.</title>
        <authorList>
            <person name="Kim J."/>
        </authorList>
    </citation>
    <scope>NUCLEOTIDE SEQUENCE [LARGE SCALE GENOMIC DNA]</scope>
    <source>
        <strain evidence="14">Teg-2019</strain>
        <tissue evidence="14">Adductor muscle</tissue>
    </source>
</reference>
<evidence type="ECO:0000256" key="9">
    <source>
        <dbReference type="ARBA" id="ARBA00023136"/>
    </source>
</evidence>
<keyword evidence="9 11" id="KW-0472">Membrane</keyword>
<comment type="subcellular location">
    <subcellularLocation>
        <location evidence="1">Membrane</location>
        <topology evidence="1">Single-pass type II membrane protein</topology>
    </subcellularLocation>
</comment>
<feature type="domain" description="Galactosyltransferase C-terminal" evidence="12">
    <location>
        <begin position="242"/>
        <end position="318"/>
    </location>
</feature>
<protein>
    <recommendedName>
        <fullName evidence="16">Beta-1,4-N-acetylgalactosaminyltransferase bre-4</fullName>
    </recommendedName>
</protein>
<evidence type="ECO:0000259" key="13">
    <source>
        <dbReference type="Pfam" id="PF13733"/>
    </source>
</evidence>
<dbReference type="CDD" id="cd00899">
    <property type="entry name" value="b4GalT"/>
    <property type="match status" value="2"/>
</dbReference>
<feature type="domain" description="Galactosyltransferase N-terminal" evidence="13">
    <location>
        <begin position="331"/>
        <end position="447"/>
    </location>
</feature>
<keyword evidence="15" id="KW-1185">Reference proteome</keyword>
<evidence type="ECO:0000256" key="11">
    <source>
        <dbReference type="SAM" id="Phobius"/>
    </source>
</evidence>
<dbReference type="PANTHER" id="PTHR19300:SF57">
    <property type="entry name" value="BETA-1,4-N-ACETYLGALACTOSAMINYLTRANSFERASE"/>
    <property type="match status" value="1"/>
</dbReference>
<sequence>MENYEKHPGKCDRNSFVRFCVIAIVILVLLQLFYSNDIYEKTTRMVQILNFQRYQHIRNTLGTTELRNNIQNDNETERQYNFTLCNNKTCNISSIDLNTSSNLPLCPKTPPKLVGPLATYSDSPSYEELEKLYPEVSSGGRYKPPDCISRHKVAIVLPYRNRDIHLRTFLKNIHPFLERQQLDYGIYVVEQAEGSKFNRALLMNIGYAEAIKIYDYQCFAFHDVDLIPQDDRNIYNCPSQPRHLTAAIDKYGYRLPYNSIFGGAVMLTRQQFQKVNGFSNKFFGWGGEDDDMWNRVKRKGYSVIRYPMNIARYRMIKHSRDKGNEPNPQSDSPSYEELEALYPEVSSGGRYKPSDCISRHRVAIIIPYRNRDLHLRTLLKNIHPFLQRQQLDYGIYIIEQVNGGKFNRAKLLNIGYAEAIKIYDYQCFVFHDVDLIPEDDRNLYYCPSQPRHLTAAIDKFNYKSHAIAILCNVNGYSNQFFGWGKEDDDMWNRIRSKGYKHFTLKNRSKRFATDGLNSLKYKVLKLEYHKLFTRILVNVNETEIMKVCIFFNSPSYEQLEALYPEVSSGGRYKPSDCISRHKVAIIIPYRNRDLHLRTFLFNIHPFLQRQQLDYGIYVVEQAEGSKFNRALLMNIGYAEAIKIYDYQCFVFHDVDLIPEDDRNLYHCPSQPRHLTVAIDKFGYRLPYKSIFGGASMLTREQFQKVNGFSNKFFGWGGEDDDMWNR</sequence>
<feature type="domain" description="Galactosyltransferase C-terminal" evidence="12">
    <location>
        <begin position="672"/>
        <end position="725"/>
    </location>
</feature>
<evidence type="ECO:0000256" key="2">
    <source>
        <dbReference type="ARBA" id="ARBA00004922"/>
    </source>
</evidence>
<dbReference type="Gene3D" id="3.90.550.10">
    <property type="entry name" value="Spore Coat Polysaccharide Biosynthesis Protein SpsA, Chain A"/>
    <property type="match status" value="3"/>
</dbReference>
<keyword evidence="7" id="KW-0735">Signal-anchor</keyword>
<dbReference type="Pfam" id="PF02709">
    <property type="entry name" value="Glyco_transf_7C"/>
    <property type="match status" value="3"/>
</dbReference>
<dbReference type="CDD" id="cd00761">
    <property type="entry name" value="Glyco_tranf_GTA_type"/>
    <property type="match status" value="1"/>
</dbReference>
<keyword evidence="4" id="KW-0328">Glycosyltransferase</keyword>
<evidence type="ECO:0000256" key="6">
    <source>
        <dbReference type="ARBA" id="ARBA00022692"/>
    </source>
</evidence>
<feature type="domain" description="Galactosyltransferase N-terminal" evidence="13">
    <location>
        <begin position="551"/>
        <end position="668"/>
    </location>
</feature>
<evidence type="ECO:0000313" key="14">
    <source>
        <dbReference type="EMBL" id="KAJ8315211.1"/>
    </source>
</evidence>
<feature type="domain" description="Galactosyltransferase N-terminal" evidence="13">
    <location>
        <begin position="106"/>
        <end position="238"/>
    </location>
</feature>
<evidence type="ECO:0000256" key="10">
    <source>
        <dbReference type="ARBA" id="ARBA00023180"/>
    </source>
</evidence>
<evidence type="ECO:0000313" key="15">
    <source>
        <dbReference type="Proteomes" id="UP001217089"/>
    </source>
</evidence>
<name>A0ABQ9FF14_TEGGR</name>
<dbReference type="PANTHER" id="PTHR19300">
    <property type="entry name" value="BETA-1,4-GALACTOSYLTRANSFERASE"/>
    <property type="match status" value="1"/>
</dbReference>
<proteinExistence type="inferred from homology"/>
<keyword evidence="10" id="KW-0325">Glycoprotein</keyword>
<evidence type="ECO:0000256" key="4">
    <source>
        <dbReference type="ARBA" id="ARBA00022676"/>
    </source>
</evidence>
<evidence type="ECO:0000259" key="12">
    <source>
        <dbReference type="Pfam" id="PF02709"/>
    </source>
</evidence>
<evidence type="ECO:0008006" key="16">
    <source>
        <dbReference type="Google" id="ProtNLM"/>
    </source>
</evidence>
<dbReference type="InterPro" id="IPR027995">
    <property type="entry name" value="Galactosyl_T_N"/>
</dbReference>
<evidence type="ECO:0000256" key="5">
    <source>
        <dbReference type="ARBA" id="ARBA00022679"/>
    </source>
</evidence>
<evidence type="ECO:0000256" key="3">
    <source>
        <dbReference type="ARBA" id="ARBA00005735"/>
    </source>
</evidence>
<keyword evidence="5" id="KW-0808">Transferase</keyword>
<feature type="domain" description="Galactosyltransferase C-terminal" evidence="12">
    <location>
        <begin position="472"/>
        <end position="510"/>
    </location>
</feature>
<dbReference type="Proteomes" id="UP001217089">
    <property type="component" value="Unassembled WGS sequence"/>
</dbReference>
<dbReference type="Pfam" id="PF13733">
    <property type="entry name" value="Glyco_transf_7N"/>
    <property type="match status" value="3"/>
</dbReference>
<comment type="caution">
    <text evidence="14">The sequence shown here is derived from an EMBL/GenBank/DDBJ whole genome shotgun (WGS) entry which is preliminary data.</text>
</comment>
<evidence type="ECO:0000256" key="8">
    <source>
        <dbReference type="ARBA" id="ARBA00022989"/>
    </source>
</evidence>
<dbReference type="InterPro" id="IPR029044">
    <property type="entry name" value="Nucleotide-diphossugar_trans"/>
</dbReference>
<accession>A0ABQ9FF14</accession>
<comment type="pathway">
    <text evidence="2">Protein modification; protein glycosylation.</text>
</comment>
<keyword evidence="6 11" id="KW-0812">Transmembrane</keyword>
<dbReference type="PRINTS" id="PR02050">
    <property type="entry name" value="B14GALTRFASE"/>
</dbReference>
<dbReference type="EMBL" id="JARBDR010000337">
    <property type="protein sequence ID" value="KAJ8315211.1"/>
    <property type="molecule type" value="Genomic_DNA"/>
</dbReference>
<evidence type="ECO:0000256" key="7">
    <source>
        <dbReference type="ARBA" id="ARBA00022968"/>
    </source>
</evidence>
<organism evidence="14 15">
    <name type="scientific">Tegillarca granosa</name>
    <name type="common">Malaysian cockle</name>
    <name type="synonym">Anadara granosa</name>
    <dbReference type="NCBI Taxonomy" id="220873"/>
    <lineage>
        <taxon>Eukaryota</taxon>
        <taxon>Metazoa</taxon>
        <taxon>Spiralia</taxon>
        <taxon>Lophotrochozoa</taxon>
        <taxon>Mollusca</taxon>
        <taxon>Bivalvia</taxon>
        <taxon>Autobranchia</taxon>
        <taxon>Pteriomorphia</taxon>
        <taxon>Arcoida</taxon>
        <taxon>Arcoidea</taxon>
        <taxon>Arcidae</taxon>
        <taxon>Tegillarca</taxon>
    </lineage>
</organism>
<dbReference type="InterPro" id="IPR003859">
    <property type="entry name" value="Galactosyl_T"/>
</dbReference>
<keyword evidence="8 11" id="KW-1133">Transmembrane helix</keyword>
<evidence type="ECO:0000256" key="1">
    <source>
        <dbReference type="ARBA" id="ARBA00004606"/>
    </source>
</evidence>
<gene>
    <name evidence="14" type="ORF">KUTeg_007361</name>
</gene>